<dbReference type="InterPro" id="IPR039440">
    <property type="entry name" value="DUF3850"/>
</dbReference>
<organism evidence="2 3">
    <name type="scientific">Candidatus Liptonbacteria bacterium RIFCSPHIGHO2_01_FULL_57_28</name>
    <dbReference type="NCBI Taxonomy" id="1798647"/>
    <lineage>
        <taxon>Bacteria</taxon>
        <taxon>Candidatus Liptoniibacteriota</taxon>
    </lineage>
</organism>
<dbReference type="EMBL" id="MHKX01000031">
    <property type="protein sequence ID" value="OGY97533.1"/>
    <property type="molecule type" value="Genomic_DNA"/>
</dbReference>
<protein>
    <recommendedName>
        <fullName evidence="1">DUF3850 domain-containing protein</fullName>
    </recommendedName>
</protein>
<reference evidence="2 3" key="1">
    <citation type="journal article" date="2016" name="Nat. Commun.">
        <title>Thousands of microbial genomes shed light on interconnected biogeochemical processes in an aquifer system.</title>
        <authorList>
            <person name="Anantharaman K."/>
            <person name="Brown C.T."/>
            <person name="Hug L.A."/>
            <person name="Sharon I."/>
            <person name="Castelle C.J."/>
            <person name="Probst A.J."/>
            <person name="Thomas B.C."/>
            <person name="Singh A."/>
            <person name="Wilkins M.J."/>
            <person name="Karaoz U."/>
            <person name="Brodie E.L."/>
            <person name="Williams K.H."/>
            <person name="Hubbard S.S."/>
            <person name="Banfield J.F."/>
        </authorList>
    </citation>
    <scope>NUCLEOTIDE SEQUENCE [LARGE SCALE GENOMIC DNA]</scope>
</reference>
<comment type="caution">
    <text evidence="2">The sequence shown here is derived from an EMBL/GenBank/DDBJ whole genome shotgun (WGS) entry which is preliminary data.</text>
</comment>
<evidence type="ECO:0000259" key="1">
    <source>
        <dbReference type="Pfam" id="PF12961"/>
    </source>
</evidence>
<dbReference type="Gene3D" id="2.30.130.30">
    <property type="entry name" value="Hypothetical protein"/>
    <property type="match status" value="1"/>
</dbReference>
<dbReference type="STRING" id="1798647.A2855_02570"/>
<accession>A0A1G2C831</accession>
<dbReference type="Proteomes" id="UP000179059">
    <property type="component" value="Unassembled WGS sequence"/>
</dbReference>
<dbReference type="AlphaFoldDB" id="A0A1G2C831"/>
<dbReference type="InterPro" id="IPR015947">
    <property type="entry name" value="PUA-like_sf"/>
</dbReference>
<feature type="domain" description="DUF3850" evidence="1">
    <location>
        <begin position="5"/>
        <end position="64"/>
    </location>
</feature>
<sequence length="89" mass="10450">MATVKYKIWPEYFEAVASGKKKYELRLSDREVGEGDTLLLEEWDPTTKAYTGRTIEKKVTYVGRFKMDELPYWPKEDVLEKGLQIISIE</sequence>
<proteinExistence type="predicted"/>
<name>A0A1G2C831_9BACT</name>
<evidence type="ECO:0000313" key="3">
    <source>
        <dbReference type="Proteomes" id="UP000179059"/>
    </source>
</evidence>
<evidence type="ECO:0000313" key="2">
    <source>
        <dbReference type="EMBL" id="OGY97533.1"/>
    </source>
</evidence>
<dbReference type="Pfam" id="PF12961">
    <property type="entry name" value="DUF3850"/>
    <property type="match status" value="1"/>
</dbReference>
<gene>
    <name evidence="2" type="ORF">A2855_02570</name>
</gene>
<dbReference type="SUPFAM" id="SSF88697">
    <property type="entry name" value="PUA domain-like"/>
    <property type="match status" value="1"/>
</dbReference>